<feature type="domain" description="Dienelactone hydrolase" evidence="1">
    <location>
        <begin position="34"/>
        <end position="253"/>
    </location>
</feature>
<dbReference type="InterPro" id="IPR002925">
    <property type="entry name" value="Dienelactn_hydro"/>
</dbReference>
<keyword evidence="2" id="KW-0378">Hydrolase</keyword>
<evidence type="ECO:0000313" key="3">
    <source>
        <dbReference type="Proteomes" id="UP001595816"/>
    </source>
</evidence>
<name>A0ABV8LZE7_9ACTN</name>
<organism evidence="2 3">
    <name type="scientific">Hamadaea flava</name>
    <dbReference type="NCBI Taxonomy" id="1742688"/>
    <lineage>
        <taxon>Bacteria</taxon>
        <taxon>Bacillati</taxon>
        <taxon>Actinomycetota</taxon>
        <taxon>Actinomycetes</taxon>
        <taxon>Micromonosporales</taxon>
        <taxon>Micromonosporaceae</taxon>
        <taxon>Hamadaea</taxon>
    </lineage>
</organism>
<gene>
    <name evidence="2" type="ORF">ACFOZ4_37950</name>
</gene>
<evidence type="ECO:0000259" key="1">
    <source>
        <dbReference type="Pfam" id="PF01738"/>
    </source>
</evidence>
<dbReference type="SUPFAM" id="SSF53474">
    <property type="entry name" value="alpha/beta-Hydrolases"/>
    <property type="match status" value="1"/>
</dbReference>
<dbReference type="GO" id="GO:0016787">
    <property type="term" value="F:hydrolase activity"/>
    <property type="evidence" value="ECO:0007669"/>
    <property type="project" value="UniProtKB-KW"/>
</dbReference>
<dbReference type="InterPro" id="IPR051049">
    <property type="entry name" value="Dienelactone_hydrolase-like"/>
</dbReference>
<reference evidence="3" key="1">
    <citation type="journal article" date="2019" name="Int. J. Syst. Evol. Microbiol.">
        <title>The Global Catalogue of Microorganisms (GCM) 10K type strain sequencing project: providing services to taxonomists for standard genome sequencing and annotation.</title>
        <authorList>
            <consortium name="The Broad Institute Genomics Platform"/>
            <consortium name="The Broad Institute Genome Sequencing Center for Infectious Disease"/>
            <person name="Wu L."/>
            <person name="Ma J."/>
        </authorList>
    </citation>
    <scope>NUCLEOTIDE SEQUENCE [LARGE SCALE GENOMIC DNA]</scope>
    <source>
        <strain evidence="3">CGMCC 4.7289</strain>
    </source>
</reference>
<evidence type="ECO:0000313" key="2">
    <source>
        <dbReference type="EMBL" id="MFC4136425.1"/>
    </source>
</evidence>
<accession>A0ABV8LZE7</accession>
<keyword evidence="3" id="KW-1185">Reference proteome</keyword>
<comment type="caution">
    <text evidence="2">The sequence shown here is derived from an EMBL/GenBank/DDBJ whole genome shotgun (WGS) entry which is preliminary data.</text>
</comment>
<dbReference type="InterPro" id="IPR029058">
    <property type="entry name" value="AB_hydrolase_fold"/>
</dbReference>
<dbReference type="Pfam" id="PF01738">
    <property type="entry name" value="DLH"/>
    <property type="match status" value="1"/>
</dbReference>
<dbReference type="PANTHER" id="PTHR46623">
    <property type="entry name" value="CARBOXYMETHYLENEBUTENOLIDASE-RELATED"/>
    <property type="match status" value="1"/>
</dbReference>
<dbReference type="EC" id="3.1.-.-" evidence="2"/>
<dbReference type="RefSeq" id="WP_253750773.1">
    <property type="nucleotide sequence ID" value="NZ_JAMZDZ010000001.1"/>
</dbReference>
<dbReference type="EMBL" id="JBHSAY010000029">
    <property type="protein sequence ID" value="MFC4136425.1"/>
    <property type="molecule type" value="Genomic_DNA"/>
</dbReference>
<dbReference type="Gene3D" id="3.40.50.1820">
    <property type="entry name" value="alpha/beta hydrolase"/>
    <property type="match status" value="1"/>
</dbReference>
<dbReference type="Proteomes" id="UP001595816">
    <property type="component" value="Unassembled WGS sequence"/>
</dbReference>
<sequence length="254" mass="26746">MCHDYDAQPPIYSDPVTSAESADLVLTGVDGASFAAYRATPAHVTGRAVLILPDNRGLSGFYESLAIRLAEQGHPALAIDYFGRTAGLDHRARGGFDDLTTVMPHLMALSRPGLYGDIAAGIAALRTLGTAAHPEVAALGFCFGGRLAFLTADPSYGLSRVIGLYGALDEINGSPGPNQVAASLRTPILGLFGGADPGIPAAAVDRFGQALTDAGTPHDLVVYPDAPHSFFDLHHQEHRQTSADAWRRILSFLD</sequence>
<protein>
    <submittedName>
        <fullName evidence="2">Dienelactone hydrolase family protein</fullName>
        <ecNumber evidence="2">3.1.-.-</ecNumber>
    </submittedName>
</protein>
<dbReference type="PANTHER" id="PTHR46623:SF6">
    <property type="entry name" value="ALPHA_BETA-HYDROLASES SUPERFAMILY PROTEIN"/>
    <property type="match status" value="1"/>
</dbReference>
<proteinExistence type="predicted"/>